<sequence length="316" mass="36592">MTTNPNWINYAIDHKYIQLYPHDDFINIRYGDSGGEGRFSRVASAECPRTNRKVALKKLKNFNLEKFEAEVRMHVSGHSSKNIVRFLGLTQEGTATTYIMVLEYADRNNLRTFLQKHTNLDWDVKVKLSLDIAKGLSYLHSLNIAHRDLHSNNVVINQVHHCKELEFIARITDFGSATVMNGPDSDGDDVNKVLGQIPFTDPKHLDDRKNYKKDLRSDIYSLGVVFWEISSNRPPFINYFPDFRGDFRDLCLTMEIISGYRERRMLLTPDEFVKLYKQCWDEEPSERPIIGEVIEALKKINLILTNSLEETMTIGQ</sequence>
<dbReference type="InterPro" id="IPR051681">
    <property type="entry name" value="Ser/Thr_Kinases-Pseudokinases"/>
</dbReference>
<gene>
    <name evidence="2" type="primary">HT1_16</name>
    <name evidence="2" type="ORF">g.29689</name>
</gene>
<protein>
    <submittedName>
        <fullName evidence="2">Serine/threonine-protein kinase HT1</fullName>
    </submittedName>
</protein>
<dbReference type="SUPFAM" id="SSF56112">
    <property type="entry name" value="Protein kinase-like (PK-like)"/>
    <property type="match status" value="1"/>
</dbReference>
<accession>A0A1D1XIE2</accession>
<dbReference type="Gene3D" id="1.10.510.10">
    <property type="entry name" value="Transferase(Phosphotransferase) domain 1"/>
    <property type="match status" value="1"/>
</dbReference>
<dbReference type="PROSITE" id="PS50011">
    <property type="entry name" value="PROTEIN_KINASE_DOM"/>
    <property type="match status" value="1"/>
</dbReference>
<keyword evidence="2" id="KW-0418">Kinase</keyword>
<organism evidence="2">
    <name type="scientific">Anthurium amnicola</name>
    <dbReference type="NCBI Taxonomy" id="1678845"/>
    <lineage>
        <taxon>Eukaryota</taxon>
        <taxon>Viridiplantae</taxon>
        <taxon>Streptophyta</taxon>
        <taxon>Embryophyta</taxon>
        <taxon>Tracheophyta</taxon>
        <taxon>Spermatophyta</taxon>
        <taxon>Magnoliopsida</taxon>
        <taxon>Liliopsida</taxon>
        <taxon>Araceae</taxon>
        <taxon>Pothoideae</taxon>
        <taxon>Potheae</taxon>
        <taxon>Anthurium</taxon>
    </lineage>
</organism>
<evidence type="ECO:0000313" key="2">
    <source>
        <dbReference type="EMBL" id="JAT42172.1"/>
    </source>
</evidence>
<proteinExistence type="predicted"/>
<evidence type="ECO:0000259" key="1">
    <source>
        <dbReference type="PROSITE" id="PS50011"/>
    </source>
</evidence>
<reference evidence="2" key="1">
    <citation type="submission" date="2015-07" db="EMBL/GenBank/DDBJ databases">
        <title>Transcriptome Assembly of Anthurium amnicola.</title>
        <authorList>
            <person name="Suzuki J."/>
        </authorList>
    </citation>
    <scope>NUCLEOTIDE SEQUENCE</scope>
</reference>
<dbReference type="InterPro" id="IPR001245">
    <property type="entry name" value="Ser-Thr/Tyr_kinase_cat_dom"/>
</dbReference>
<keyword evidence="2" id="KW-0808">Transferase</keyword>
<dbReference type="InterPro" id="IPR011009">
    <property type="entry name" value="Kinase-like_dom_sf"/>
</dbReference>
<dbReference type="EMBL" id="GDJX01025764">
    <property type="protein sequence ID" value="JAT42172.1"/>
    <property type="molecule type" value="Transcribed_RNA"/>
</dbReference>
<dbReference type="GO" id="GO:0005524">
    <property type="term" value="F:ATP binding"/>
    <property type="evidence" value="ECO:0007669"/>
    <property type="project" value="InterPro"/>
</dbReference>
<dbReference type="Pfam" id="PF07714">
    <property type="entry name" value="PK_Tyr_Ser-Thr"/>
    <property type="match status" value="1"/>
</dbReference>
<dbReference type="PANTHER" id="PTHR44329">
    <property type="entry name" value="SERINE/THREONINE-PROTEIN KINASE TNNI3K-RELATED"/>
    <property type="match status" value="1"/>
</dbReference>
<name>A0A1D1XIE2_9ARAE</name>
<feature type="domain" description="Protein kinase" evidence="1">
    <location>
        <begin position="28"/>
        <end position="304"/>
    </location>
</feature>
<dbReference type="GO" id="GO:0004674">
    <property type="term" value="F:protein serine/threonine kinase activity"/>
    <property type="evidence" value="ECO:0007669"/>
    <property type="project" value="TreeGrafter"/>
</dbReference>
<dbReference type="AlphaFoldDB" id="A0A1D1XIE2"/>
<dbReference type="InterPro" id="IPR000719">
    <property type="entry name" value="Prot_kinase_dom"/>
</dbReference>